<dbReference type="AlphaFoldDB" id="A0A7R8X3K5"/>
<dbReference type="Proteomes" id="UP000677054">
    <property type="component" value="Unassembled WGS sequence"/>
</dbReference>
<dbReference type="InterPro" id="IPR040049">
    <property type="entry name" value="Ribosomal_mS25/mL61"/>
</dbReference>
<keyword evidence="10" id="KW-1185">Reference proteome</keyword>
<dbReference type="Pfam" id="PF05047">
    <property type="entry name" value="L51_S25_CI-B8"/>
    <property type="match status" value="1"/>
</dbReference>
<evidence type="ECO:0000256" key="7">
    <source>
        <dbReference type="ARBA" id="ARBA00035369"/>
    </source>
</evidence>
<dbReference type="GO" id="GO:0005739">
    <property type="term" value="C:mitochondrion"/>
    <property type="evidence" value="ECO:0007669"/>
    <property type="project" value="UniProtKB-SubCell"/>
</dbReference>
<evidence type="ECO:0000256" key="3">
    <source>
        <dbReference type="ARBA" id="ARBA00022980"/>
    </source>
</evidence>
<evidence type="ECO:0000256" key="2">
    <source>
        <dbReference type="ARBA" id="ARBA00008046"/>
    </source>
</evidence>
<dbReference type="InterPro" id="IPR036249">
    <property type="entry name" value="Thioredoxin-like_sf"/>
</dbReference>
<dbReference type="EMBL" id="CAJPEV010000225">
    <property type="protein sequence ID" value="CAG0882630.1"/>
    <property type="molecule type" value="Genomic_DNA"/>
</dbReference>
<dbReference type="Gene3D" id="3.40.30.10">
    <property type="entry name" value="Glutaredoxin"/>
    <property type="match status" value="1"/>
</dbReference>
<dbReference type="OrthoDB" id="5919182at2759"/>
<organism evidence="9">
    <name type="scientific">Darwinula stevensoni</name>
    <dbReference type="NCBI Taxonomy" id="69355"/>
    <lineage>
        <taxon>Eukaryota</taxon>
        <taxon>Metazoa</taxon>
        <taxon>Ecdysozoa</taxon>
        <taxon>Arthropoda</taxon>
        <taxon>Crustacea</taxon>
        <taxon>Oligostraca</taxon>
        <taxon>Ostracoda</taxon>
        <taxon>Podocopa</taxon>
        <taxon>Podocopida</taxon>
        <taxon>Darwinulocopina</taxon>
        <taxon>Darwinuloidea</taxon>
        <taxon>Darwinulidae</taxon>
        <taxon>Darwinula</taxon>
    </lineage>
</organism>
<comment type="similarity">
    <text evidence="2">Belongs to the mitochondrion-specific ribosomal protein mS25 family.</text>
</comment>
<evidence type="ECO:0000256" key="5">
    <source>
        <dbReference type="ARBA" id="ARBA00023274"/>
    </source>
</evidence>
<evidence type="ECO:0000256" key="4">
    <source>
        <dbReference type="ARBA" id="ARBA00023128"/>
    </source>
</evidence>
<dbReference type="GO" id="GO:1990904">
    <property type="term" value="C:ribonucleoprotein complex"/>
    <property type="evidence" value="ECO:0007669"/>
    <property type="project" value="UniProtKB-KW"/>
</dbReference>
<keyword evidence="5" id="KW-0687">Ribonucleoprotein</keyword>
<dbReference type="PANTHER" id="PTHR13274:SF2">
    <property type="entry name" value="SMALL RIBOSOMAL SUBUNIT PROTEIN MS25"/>
    <property type="match status" value="1"/>
</dbReference>
<dbReference type="InterPro" id="IPR007741">
    <property type="entry name" value="Ribosomal_mL43/mS25/NADH_DH"/>
</dbReference>
<evidence type="ECO:0000256" key="1">
    <source>
        <dbReference type="ARBA" id="ARBA00004173"/>
    </source>
</evidence>
<evidence type="ECO:0000256" key="6">
    <source>
        <dbReference type="ARBA" id="ARBA00035139"/>
    </source>
</evidence>
<accession>A0A7R8X3K5</accession>
<dbReference type="GO" id="GO:0005840">
    <property type="term" value="C:ribosome"/>
    <property type="evidence" value="ECO:0007669"/>
    <property type="project" value="UniProtKB-KW"/>
</dbReference>
<dbReference type="GO" id="GO:0003735">
    <property type="term" value="F:structural constituent of ribosome"/>
    <property type="evidence" value="ECO:0007669"/>
    <property type="project" value="InterPro"/>
</dbReference>
<dbReference type="EMBL" id="LR899742">
    <property type="protein sequence ID" value="CAD7242156.1"/>
    <property type="molecule type" value="Genomic_DNA"/>
</dbReference>
<dbReference type="SMART" id="SM00916">
    <property type="entry name" value="L51_S25_CI-B8"/>
    <property type="match status" value="1"/>
</dbReference>
<name>A0A7R8X3K5_9CRUS</name>
<keyword evidence="4" id="KW-0496">Mitochondrion</keyword>
<sequence>MRLLVGREPVRRTQKYLEAGKLVLKDRVRVVSINYNGTGENHQGARLKMRYFCLEHRDFIFWHLPQLQFKNPNVQMVTFKDLTPTPFIKLYLEGNEQVLMDVDGYTKEQIHERFKRIICKSDDLLQREASSLQRQDNPANFGSNCPRHCICEIPGQVPCPGLIPLPKHMRGKYKYQGYED</sequence>
<keyword evidence="3" id="KW-0689">Ribosomal protein</keyword>
<dbReference type="PANTHER" id="PTHR13274">
    <property type="entry name" value="MITOCHONDRIAL RIBOSOMAL PROTEIN S25"/>
    <property type="match status" value="1"/>
</dbReference>
<protein>
    <recommendedName>
        <fullName evidence="6">Small ribosomal subunit protein mS25</fullName>
    </recommendedName>
    <alternativeName>
        <fullName evidence="7">28S ribosomal protein S25, mitochondrial</fullName>
    </alternativeName>
</protein>
<comment type="subcellular location">
    <subcellularLocation>
        <location evidence="1">Mitochondrion</location>
    </subcellularLocation>
</comment>
<evidence type="ECO:0000313" key="10">
    <source>
        <dbReference type="Proteomes" id="UP000677054"/>
    </source>
</evidence>
<evidence type="ECO:0000313" key="9">
    <source>
        <dbReference type="EMBL" id="CAD7242156.1"/>
    </source>
</evidence>
<reference evidence="9" key="1">
    <citation type="submission" date="2020-11" db="EMBL/GenBank/DDBJ databases">
        <authorList>
            <person name="Tran Van P."/>
        </authorList>
    </citation>
    <scope>NUCLEOTIDE SEQUENCE</scope>
</reference>
<feature type="domain" description="Ribosomal protein/NADH dehydrogenase" evidence="8">
    <location>
        <begin position="37"/>
        <end position="121"/>
    </location>
</feature>
<proteinExistence type="inferred from homology"/>
<gene>
    <name evidence="9" type="ORF">DSTB1V02_LOCUS2127</name>
</gene>
<evidence type="ECO:0000259" key="8">
    <source>
        <dbReference type="SMART" id="SM00916"/>
    </source>
</evidence>
<dbReference type="SUPFAM" id="SSF52833">
    <property type="entry name" value="Thioredoxin-like"/>
    <property type="match status" value="1"/>
</dbReference>